<dbReference type="Proteomes" id="UP000220133">
    <property type="component" value="Chromosome"/>
</dbReference>
<evidence type="ECO:0000313" key="2">
    <source>
        <dbReference type="Proteomes" id="UP000220133"/>
    </source>
</evidence>
<dbReference type="EMBL" id="CP023777">
    <property type="protein sequence ID" value="ATL48269.1"/>
    <property type="molecule type" value="Genomic_DNA"/>
</dbReference>
<dbReference type="OrthoDB" id="5134860at2"/>
<evidence type="ECO:0000313" key="1">
    <source>
        <dbReference type="EMBL" id="ATL48269.1"/>
    </source>
</evidence>
<keyword evidence="2" id="KW-1185">Reference proteome</keyword>
<evidence type="ECO:0008006" key="3">
    <source>
        <dbReference type="Google" id="ProtNLM"/>
    </source>
</evidence>
<sequence length="740" mass="84965">MRFGILMVLGLLFANAHQSKARGLTYTQIPEALLGEWFDAKTGDFTYAFYKDELIYHETLWHYQDIKQNGRYLVLTIQNERGSRVALKLDFGKKGLKISSSKNESGHYAREVEEGSVKHRLRRYDGNVLKNDTVYYSGYIVNHSEKDSVITVLNNNILNNYLGASQESFRIKVQPGGYFNAKIPVACPGYLQAVGPYHGFNVYVEPGTHLFEIFKPGKPAYGGDGGLLARENWIFAGNIDYLSDPLNYLDKVKGLSPAAYKVFLDQYKARQLRFLDSVNASKSISPRTYQVQQLNIEYSIAAFKCRYNDIMYKASKKLGGNYEAVKLPFSYFDFVDSLPVNDLGIIAPGYTGFIRRMKNMKDVDNDFKQPYQDPTMDSLLTVFRWTKDLATILDAEDLNFIKLLLRATPQEKDQLIQNNPSAINSYLDKYAYLSIIPQVVRFTKTFLKDSFHIERGLTADLVASSDIMLQCAGHGIQLPAEFFGKEVALFSNEVVAEKTFSLYNMTMIPQMAKEKEAAKKRKRRNMDWNYIDPEGIISNDTIANNGYTLVFINKFADLDPLVKSKMIEVFFAVYPAQAELYNPEAPKEVIFIMDPGFEGVAASANNITRFNSNWFVSHPTDYDVVTHEVMHITQAYTKVNYQPLWVTEGIADYVRYTLGRYNKEANWYWPDYKAGQNYTDAYRITARFFYWLETKRKKGIMQALDKAMREGTYDEDFWSKETGESINELWNSYKEHPSVD</sequence>
<dbReference type="KEGG" id="cbae:COR50_14460"/>
<dbReference type="Pfam" id="PF04450">
    <property type="entry name" value="BSP"/>
    <property type="match status" value="1"/>
</dbReference>
<dbReference type="RefSeq" id="WP_098194643.1">
    <property type="nucleotide sequence ID" value="NZ_CP023777.1"/>
</dbReference>
<accession>A0A291QW60</accession>
<proteinExistence type="predicted"/>
<reference evidence="1 2" key="1">
    <citation type="submission" date="2017-10" db="EMBL/GenBank/DDBJ databases">
        <title>Paenichitinophaga pekingensis gen. nov., sp. nov., isolated from activated sludge.</title>
        <authorList>
            <person name="Jin D."/>
            <person name="Kong X."/>
            <person name="Deng Y."/>
            <person name="Bai Z."/>
        </authorList>
    </citation>
    <scope>NUCLEOTIDE SEQUENCE [LARGE SCALE GENOMIC DNA]</scope>
    <source>
        <strain evidence="1 2">13</strain>
    </source>
</reference>
<dbReference type="AlphaFoldDB" id="A0A291QW60"/>
<dbReference type="PANTHER" id="PTHR33321:SF12">
    <property type="entry name" value="PLANT BASIC SECRETORY PROTEIN (BSP) FAMILY PROTEIN"/>
    <property type="match status" value="1"/>
</dbReference>
<dbReference type="PANTHER" id="PTHR33321">
    <property type="match status" value="1"/>
</dbReference>
<dbReference type="InterPro" id="IPR007541">
    <property type="entry name" value="Uncharacterised_BSP"/>
</dbReference>
<protein>
    <recommendedName>
        <fullName evidence="3">Secretory protein</fullName>
    </recommendedName>
</protein>
<name>A0A291QW60_9BACT</name>
<gene>
    <name evidence="1" type="ORF">COR50_14460</name>
</gene>
<organism evidence="1 2">
    <name type="scientific">Chitinophaga caeni</name>
    <dbReference type="NCBI Taxonomy" id="2029983"/>
    <lineage>
        <taxon>Bacteria</taxon>
        <taxon>Pseudomonadati</taxon>
        <taxon>Bacteroidota</taxon>
        <taxon>Chitinophagia</taxon>
        <taxon>Chitinophagales</taxon>
        <taxon>Chitinophagaceae</taxon>
        <taxon>Chitinophaga</taxon>
    </lineage>
</organism>